<evidence type="ECO:0000313" key="2">
    <source>
        <dbReference type="EMBL" id="OMP09198.1"/>
    </source>
</evidence>
<protein>
    <submittedName>
        <fullName evidence="2">Uncharacterized protein</fullName>
    </submittedName>
</protein>
<sequence length="54" mass="6165">MEVKHLNLLDIFIIVIMGCPIFTKIFGYKKFCNAGINQGRHKLHSSANNMEEEA</sequence>
<feature type="transmembrane region" description="Helical" evidence="1">
    <location>
        <begin position="6"/>
        <end position="26"/>
    </location>
</feature>
<dbReference type="AlphaFoldDB" id="A0A1R3KQ92"/>
<keyword evidence="1" id="KW-1133">Transmembrane helix</keyword>
<evidence type="ECO:0000256" key="1">
    <source>
        <dbReference type="SAM" id="Phobius"/>
    </source>
</evidence>
<accession>A0A1R3KQ92</accession>
<name>A0A1R3KQ92_9ROSI</name>
<gene>
    <name evidence="2" type="ORF">COLO4_05706</name>
</gene>
<evidence type="ECO:0000313" key="3">
    <source>
        <dbReference type="Proteomes" id="UP000187203"/>
    </source>
</evidence>
<organism evidence="2 3">
    <name type="scientific">Corchorus olitorius</name>
    <dbReference type="NCBI Taxonomy" id="93759"/>
    <lineage>
        <taxon>Eukaryota</taxon>
        <taxon>Viridiplantae</taxon>
        <taxon>Streptophyta</taxon>
        <taxon>Embryophyta</taxon>
        <taxon>Tracheophyta</taxon>
        <taxon>Spermatophyta</taxon>
        <taxon>Magnoliopsida</taxon>
        <taxon>eudicotyledons</taxon>
        <taxon>Gunneridae</taxon>
        <taxon>Pentapetalae</taxon>
        <taxon>rosids</taxon>
        <taxon>malvids</taxon>
        <taxon>Malvales</taxon>
        <taxon>Malvaceae</taxon>
        <taxon>Grewioideae</taxon>
        <taxon>Apeibeae</taxon>
        <taxon>Corchorus</taxon>
    </lineage>
</organism>
<keyword evidence="1" id="KW-0472">Membrane</keyword>
<dbReference type="EMBL" id="AWUE01012435">
    <property type="protein sequence ID" value="OMP09198.1"/>
    <property type="molecule type" value="Genomic_DNA"/>
</dbReference>
<keyword evidence="1" id="KW-0812">Transmembrane</keyword>
<reference evidence="3" key="1">
    <citation type="submission" date="2013-09" db="EMBL/GenBank/DDBJ databases">
        <title>Corchorus olitorius genome sequencing.</title>
        <authorList>
            <person name="Alam M."/>
            <person name="Haque M.S."/>
            <person name="Islam M.S."/>
            <person name="Emdad E.M."/>
            <person name="Islam M.M."/>
            <person name="Ahmed B."/>
            <person name="Halim A."/>
            <person name="Hossen Q.M.M."/>
            <person name="Hossain M.Z."/>
            <person name="Ahmed R."/>
            <person name="Khan M.M."/>
            <person name="Islam R."/>
            <person name="Rashid M.M."/>
            <person name="Khan S.A."/>
            <person name="Rahman M.S."/>
            <person name="Alam M."/>
            <person name="Yahiya A.S."/>
            <person name="Khan M.S."/>
            <person name="Azam M.S."/>
            <person name="Haque T."/>
            <person name="Lashkar M.Z.H."/>
            <person name="Akhand A.I."/>
            <person name="Morshed G."/>
            <person name="Roy S."/>
            <person name="Uddin K.S."/>
            <person name="Rabeya T."/>
            <person name="Hossain A.S."/>
            <person name="Chowdhury A."/>
            <person name="Snigdha A.R."/>
            <person name="Mortoza M.S."/>
            <person name="Matin S.A."/>
            <person name="Hoque S.M.E."/>
            <person name="Islam M.K."/>
            <person name="Roy D.K."/>
            <person name="Haider R."/>
            <person name="Moosa M.M."/>
            <person name="Elias S.M."/>
            <person name="Hasan A.M."/>
            <person name="Jahan S."/>
            <person name="Shafiuddin M."/>
            <person name="Mahmood N."/>
            <person name="Shommy N.S."/>
        </authorList>
    </citation>
    <scope>NUCLEOTIDE SEQUENCE [LARGE SCALE GENOMIC DNA]</scope>
    <source>
        <strain evidence="3">cv. O-4</strain>
    </source>
</reference>
<keyword evidence="3" id="KW-1185">Reference proteome</keyword>
<comment type="caution">
    <text evidence="2">The sequence shown here is derived from an EMBL/GenBank/DDBJ whole genome shotgun (WGS) entry which is preliminary data.</text>
</comment>
<dbReference type="Proteomes" id="UP000187203">
    <property type="component" value="Unassembled WGS sequence"/>
</dbReference>
<proteinExistence type="predicted"/>